<name>A0A1G2EYX6_9BACT</name>
<evidence type="ECO:0000313" key="1">
    <source>
        <dbReference type="EMBL" id="OGZ30712.1"/>
    </source>
</evidence>
<gene>
    <name evidence="1" type="ORF">A3J00_02650</name>
</gene>
<sequence>MKLGGWLMFRVKNFRYNGFFGEDLPGHTPYTVEFLKWTKDPGVAEFQCSDGKIRLIPTFALEGDISQLSPQDYQKLGGKVLFGSTANS</sequence>
<reference evidence="1 2" key="1">
    <citation type="journal article" date="2016" name="Nat. Commun.">
        <title>Thousands of microbial genomes shed light on interconnected biogeochemical processes in an aquifer system.</title>
        <authorList>
            <person name="Anantharaman K."/>
            <person name="Brown C.T."/>
            <person name="Hug L.A."/>
            <person name="Sharon I."/>
            <person name="Castelle C.J."/>
            <person name="Probst A.J."/>
            <person name="Thomas B.C."/>
            <person name="Singh A."/>
            <person name="Wilkins M.J."/>
            <person name="Karaoz U."/>
            <person name="Brodie E.L."/>
            <person name="Williams K.H."/>
            <person name="Hubbard S.S."/>
            <person name="Banfield J.F."/>
        </authorList>
    </citation>
    <scope>NUCLEOTIDE SEQUENCE [LARGE SCALE GENOMIC DNA]</scope>
</reference>
<organism evidence="1 2">
    <name type="scientific">Candidatus Niyogibacteria bacterium RIFCSPLOWO2_02_FULL_45_13</name>
    <dbReference type="NCBI Taxonomy" id="1801725"/>
    <lineage>
        <taxon>Bacteria</taxon>
        <taxon>Candidatus Niyogiibacteriota</taxon>
    </lineage>
</organism>
<dbReference type="Proteomes" id="UP000178428">
    <property type="component" value="Unassembled WGS sequence"/>
</dbReference>
<evidence type="ECO:0000313" key="2">
    <source>
        <dbReference type="Proteomes" id="UP000178428"/>
    </source>
</evidence>
<dbReference type="EMBL" id="MHMR01000016">
    <property type="protein sequence ID" value="OGZ30712.1"/>
    <property type="molecule type" value="Genomic_DNA"/>
</dbReference>
<dbReference type="AlphaFoldDB" id="A0A1G2EYX6"/>
<dbReference type="STRING" id="1801725.A3J00_02650"/>
<comment type="caution">
    <text evidence="1">The sequence shown here is derived from an EMBL/GenBank/DDBJ whole genome shotgun (WGS) entry which is preliminary data.</text>
</comment>
<proteinExistence type="predicted"/>
<accession>A0A1G2EYX6</accession>
<protein>
    <submittedName>
        <fullName evidence="1">Uncharacterized protein</fullName>
    </submittedName>
</protein>